<dbReference type="OrthoDB" id="9883567at2"/>
<dbReference type="RefSeq" id="WP_091122292.1">
    <property type="nucleotide sequence ID" value="NZ_FMBA01000014.1"/>
</dbReference>
<feature type="signal peptide" evidence="1">
    <location>
        <begin position="1"/>
        <end position="19"/>
    </location>
</feature>
<feature type="chain" id="PRO_5008689014" evidence="1">
    <location>
        <begin position="20"/>
        <end position="254"/>
    </location>
</feature>
<gene>
    <name evidence="2" type="ORF">GA0061080_101452</name>
</gene>
<evidence type="ECO:0000313" key="2">
    <source>
        <dbReference type="EMBL" id="SCB99035.1"/>
    </source>
</evidence>
<sequence length="254" mass="29967">MNKFLILITSLLIIFSCKAQDEITNISKSCNDLKFRNLIYYQMCLDWNLSADNILEIIQNKHEEYLPNDVDFGHFYGFTPDGIYIKAELTKNNKLYDVLLGSESWFLLTEKHTDKSQLFSCRDPKISQYFIGDFVTEALVEQHPELEERYKQHDQTAINTILQYQPTTLKDFNGHYFSTNLTLTISDTKIKLNTLDYDLPLFLKEDDSIRVYQGLAKEQTQGNFIFTLFIKDKRYYFQSPDIMDNKIIEVHKRD</sequence>
<evidence type="ECO:0000256" key="1">
    <source>
        <dbReference type="SAM" id="SignalP"/>
    </source>
</evidence>
<reference evidence="3" key="1">
    <citation type="submission" date="2016-08" db="EMBL/GenBank/DDBJ databases">
        <authorList>
            <person name="Varghese N."/>
            <person name="Submissions Spin"/>
        </authorList>
    </citation>
    <scope>NUCLEOTIDE SEQUENCE [LARGE SCALE GENOMIC DNA]</scope>
    <source>
        <strain evidence="3">R-53144</strain>
    </source>
</reference>
<keyword evidence="3" id="KW-1185">Reference proteome</keyword>
<dbReference type="EMBL" id="FMBA01000014">
    <property type="protein sequence ID" value="SCB99035.1"/>
    <property type="molecule type" value="Genomic_DNA"/>
</dbReference>
<evidence type="ECO:0000313" key="3">
    <source>
        <dbReference type="Proteomes" id="UP000199698"/>
    </source>
</evidence>
<organism evidence="2 3">
    <name type="scientific">Gilliamella intestini</name>
    <dbReference type="NCBI Taxonomy" id="1798183"/>
    <lineage>
        <taxon>Bacteria</taxon>
        <taxon>Pseudomonadati</taxon>
        <taxon>Pseudomonadota</taxon>
        <taxon>Gammaproteobacteria</taxon>
        <taxon>Orbales</taxon>
        <taxon>Orbaceae</taxon>
        <taxon>Gilliamella</taxon>
    </lineage>
</organism>
<accession>A0A1C4AWN3</accession>
<protein>
    <submittedName>
        <fullName evidence="2">Uncharacterized protein</fullName>
    </submittedName>
</protein>
<keyword evidence="1" id="KW-0732">Signal</keyword>
<name>A0A1C4AWN3_9GAMM</name>
<proteinExistence type="predicted"/>
<dbReference type="PROSITE" id="PS51257">
    <property type="entry name" value="PROKAR_LIPOPROTEIN"/>
    <property type="match status" value="1"/>
</dbReference>
<dbReference type="AlphaFoldDB" id="A0A1C4AWN3"/>
<dbReference type="Proteomes" id="UP000199698">
    <property type="component" value="Unassembled WGS sequence"/>
</dbReference>
<dbReference type="STRING" id="1798183.GA0061080_101452"/>